<protein>
    <submittedName>
        <fullName evidence="11">Probable LRR receptor-like serine/threonine-protein kinase At4g37250</fullName>
    </submittedName>
</protein>
<evidence type="ECO:0000256" key="5">
    <source>
        <dbReference type="ARBA" id="ARBA00022989"/>
    </source>
</evidence>
<dbReference type="InterPro" id="IPR032675">
    <property type="entry name" value="LRR_dom_sf"/>
</dbReference>
<feature type="compositionally biased region" description="Acidic residues" evidence="7">
    <location>
        <begin position="407"/>
        <end position="425"/>
    </location>
</feature>
<name>A0ABM0UQS1_CAMSA</name>
<gene>
    <name evidence="11" type="primary">LOC104727300</name>
</gene>
<dbReference type="SUPFAM" id="SSF52058">
    <property type="entry name" value="L domain-like"/>
    <property type="match status" value="1"/>
</dbReference>
<keyword evidence="3 8" id="KW-0812">Transmembrane</keyword>
<keyword evidence="6 8" id="KW-0472">Membrane</keyword>
<dbReference type="PANTHER" id="PTHR48007:SF47">
    <property type="entry name" value="PROTEIN KINASE DOMAIN-CONTAINING PROTEIN"/>
    <property type="match status" value="1"/>
</dbReference>
<feature type="domain" description="Protein kinase" evidence="9">
    <location>
        <begin position="461"/>
        <end position="758"/>
    </location>
</feature>
<evidence type="ECO:0000256" key="6">
    <source>
        <dbReference type="ARBA" id="ARBA00023136"/>
    </source>
</evidence>
<keyword evidence="4" id="KW-0677">Repeat</keyword>
<dbReference type="InterPro" id="IPR000719">
    <property type="entry name" value="Prot_kinase_dom"/>
</dbReference>
<dbReference type="Pfam" id="PF00560">
    <property type="entry name" value="LRR_1"/>
    <property type="match status" value="4"/>
</dbReference>
<accession>A0ABM0UQS1</accession>
<dbReference type="GeneID" id="104727300"/>
<dbReference type="Pfam" id="PF00069">
    <property type="entry name" value="Pkinase"/>
    <property type="match status" value="1"/>
</dbReference>
<dbReference type="PROSITE" id="PS50011">
    <property type="entry name" value="PROTEIN_KINASE_DOM"/>
    <property type="match status" value="1"/>
</dbReference>
<feature type="transmembrane region" description="Helical" evidence="8">
    <location>
        <begin position="344"/>
        <end position="368"/>
    </location>
</feature>
<dbReference type="SUPFAM" id="SSF56112">
    <property type="entry name" value="Protein kinase-like (PK-like)"/>
    <property type="match status" value="1"/>
</dbReference>
<dbReference type="Proteomes" id="UP000694864">
    <property type="component" value="Chromosome 11"/>
</dbReference>
<keyword evidence="2" id="KW-0433">Leucine-rich repeat</keyword>
<evidence type="ECO:0000259" key="9">
    <source>
        <dbReference type="PROSITE" id="PS50011"/>
    </source>
</evidence>
<evidence type="ECO:0000256" key="2">
    <source>
        <dbReference type="ARBA" id="ARBA00022614"/>
    </source>
</evidence>
<dbReference type="InterPro" id="IPR046959">
    <property type="entry name" value="PRK1-6/SRF4-like"/>
</dbReference>
<organism evidence="10 11">
    <name type="scientific">Camelina sativa</name>
    <name type="common">False flax</name>
    <name type="synonym">Myagrum sativum</name>
    <dbReference type="NCBI Taxonomy" id="90675"/>
    <lineage>
        <taxon>Eukaryota</taxon>
        <taxon>Viridiplantae</taxon>
        <taxon>Streptophyta</taxon>
        <taxon>Embryophyta</taxon>
        <taxon>Tracheophyta</taxon>
        <taxon>Spermatophyta</taxon>
        <taxon>Magnoliopsida</taxon>
        <taxon>eudicotyledons</taxon>
        <taxon>Gunneridae</taxon>
        <taxon>Pentapetalae</taxon>
        <taxon>rosids</taxon>
        <taxon>malvids</taxon>
        <taxon>Brassicales</taxon>
        <taxon>Brassicaceae</taxon>
        <taxon>Camelineae</taxon>
        <taxon>Camelina</taxon>
    </lineage>
</organism>
<reference evidence="10" key="1">
    <citation type="journal article" date="2014" name="Nat. Commun.">
        <title>The emerging biofuel crop Camelina sativa retains a highly undifferentiated hexaploid genome structure.</title>
        <authorList>
            <person name="Kagale S."/>
            <person name="Koh C."/>
            <person name="Nixon J."/>
            <person name="Bollina V."/>
            <person name="Clarke W.E."/>
            <person name="Tuteja R."/>
            <person name="Spillane C."/>
            <person name="Robinson S.J."/>
            <person name="Links M.G."/>
            <person name="Clarke C."/>
            <person name="Higgins E.E."/>
            <person name="Huebert T."/>
            <person name="Sharpe A.G."/>
            <person name="Parkin I.A."/>
        </authorList>
    </citation>
    <scope>NUCLEOTIDE SEQUENCE [LARGE SCALE GENOMIC DNA]</scope>
    <source>
        <strain evidence="10">cv. DH55</strain>
    </source>
</reference>
<evidence type="ECO:0000256" key="3">
    <source>
        <dbReference type="ARBA" id="ARBA00022692"/>
    </source>
</evidence>
<evidence type="ECO:0000256" key="1">
    <source>
        <dbReference type="ARBA" id="ARBA00004370"/>
    </source>
</evidence>
<feature type="compositionally biased region" description="Basic and acidic residues" evidence="7">
    <location>
        <begin position="288"/>
        <end position="297"/>
    </location>
</feature>
<evidence type="ECO:0000313" key="10">
    <source>
        <dbReference type="Proteomes" id="UP000694864"/>
    </source>
</evidence>
<comment type="subcellular location">
    <subcellularLocation>
        <location evidence="1">Membrane</location>
    </subcellularLocation>
</comment>
<evidence type="ECO:0000256" key="7">
    <source>
        <dbReference type="SAM" id="MobiDB-lite"/>
    </source>
</evidence>
<proteinExistence type="predicted"/>
<dbReference type="Pfam" id="PF13855">
    <property type="entry name" value="LRR_8"/>
    <property type="match status" value="1"/>
</dbReference>
<keyword evidence="10" id="KW-1185">Reference proteome</keyword>
<dbReference type="InterPro" id="IPR013210">
    <property type="entry name" value="LRR_N_plant-typ"/>
</dbReference>
<dbReference type="Gene3D" id="3.30.200.20">
    <property type="entry name" value="Phosphorylase Kinase, domain 1"/>
    <property type="match status" value="1"/>
</dbReference>
<evidence type="ECO:0000313" key="11">
    <source>
        <dbReference type="RefSeq" id="XP_010444672.1"/>
    </source>
</evidence>
<dbReference type="InterPro" id="IPR011009">
    <property type="entry name" value="Kinase-like_dom_sf"/>
</dbReference>
<dbReference type="RefSeq" id="XP_010444672.1">
    <property type="nucleotide sequence ID" value="XM_010446370.1"/>
</dbReference>
<dbReference type="Gene3D" id="1.10.510.10">
    <property type="entry name" value="Transferase(Phosphotransferase) domain 1"/>
    <property type="match status" value="1"/>
</dbReference>
<sequence length="758" mass="82855">MRKLTMTTLAADDLRRYLFLITVLFFFFLCDRSSHALSTDGVLLLSFRYSIVDDPLSVLRSWRFEDETPCSWRGVTCDVSSRHVTVLSLPSSKLSGTLPSNLGSLSSLQRLDLSNNYINGSFPVSLLNATELRFLDLSDNHISGELPASFGALLNLQALNLSGNSFFGELPKTLGWNTNLTEISLKNNHISGEIPGGFKSTEYLDLSSNLIKGSLPSHFGGNRLRYFNASYNRISGEIPSGFADDIPEYATVDISFNQLTGQIPGFRVLGNQESNSFSGNPGLCGTDPAKHPCRDGEATTSPPPSSLTPDSPPALAAIPNTIGLTNNPISSKTGQKPKWDHKPVLIIGIVVGDIAGLAILGIVFFYIYQSRKRKTVTATSKWSTSSTDSKVSKWYCLRKTIYVDGDCEDEEEEEESDTSGSEEENSVGPNHRRSGLDDQDKKGTLVNLDSEKELEIETLLKASAYILGATGSSIMYKAVLQDGTAVAVRRIAECGLDRFRDFEAQVRAVAKLVHPNLVRIRGFYWGSDEKLVIYDFVPNGSLANARYRKVGSSPCHLPWEARLKIAKGIARGLTYIHDKKYVHGNLKPSNILLGLDMEPKVADFGLEKLLIGDMSYRAGGSAPIFGSKRSTTSLEFGPSPSPSPSSVGLPYNAPESLRSIKANPKWDVYSFGVILLELLTGKIVVVDELGQVNGLVIDDGERAIRMADVAIRGELEGKEEAVLACLKMGLACASPIPQRRPNNIKEALQVLERFPHSF</sequence>
<feature type="region of interest" description="Disordered" evidence="7">
    <location>
        <begin position="407"/>
        <end position="439"/>
    </location>
</feature>
<reference evidence="11" key="2">
    <citation type="submission" date="2025-08" db="UniProtKB">
        <authorList>
            <consortium name="RefSeq"/>
        </authorList>
    </citation>
    <scope>IDENTIFICATION</scope>
    <source>
        <tissue evidence="11">Leaf</tissue>
    </source>
</reference>
<dbReference type="PANTHER" id="PTHR48007">
    <property type="entry name" value="LEUCINE-RICH REPEAT RECEPTOR-LIKE PROTEIN KINASE PXC1"/>
    <property type="match status" value="1"/>
</dbReference>
<dbReference type="Gene3D" id="3.80.10.10">
    <property type="entry name" value="Ribonuclease Inhibitor"/>
    <property type="match status" value="2"/>
</dbReference>
<feature type="region of interest" description="Disordered" evidence="7">
    <location>
        <begin position="278"/>
        <end position="314"/>
    </location>
</feature>
<dbReference type="InterPro" id="IPR001611">
    <property type="entry name" value="Leu-rich_rpt"/>
</dbReference>
<feature type="compositionally biased region" description="Pro residues" evidence="7">
    <location>
        <begin position="301"/>
        <end position="312"/>
    </location>
</feature>
<evidence type="ECO:0000256" key="8">
    <source>
        <dbReference type="SAM" id="Phobius"/>
    </source>
</evidence>
<evidence type="ECO:0000256" key="4">
    <source>
        <dbReference type="ARBA" id="ARBA00022737"/>
    </source>
</evidence>
<dbReference type="CDD" id="cd12087">
    <property type="entry name" value="TM_EGFR-like"/>
    <property type="match status" value="1"/>
</dbReference>
<dbReference type="Pfam" id="PF08263">
    <property type="entry name" value="LRRNT_2"/>
    <property type="match status" value="1"/>
</dbReference>
<keyword evidence="5 8" id="KW-1133">Transmembrane helix</keyword>